<dbReference type="PROSITE" id="PS50883">
    <property type="entry name" value="EAL"/>
    <property type="match status" value="1"/>
</dbReference>
<feature type="transmembrane region" description="Helical" evidence="1">
    <location>
        <begin position="20"/>
        <end position="43"/>
    </location>
</feature>
<dbReference type="Pfam" id="PF00990">
    <property type="entry name" value="GGDEF"/>
    <property type="match status" value="1"/>
</dbReference>
<feature type="transmembrane region" description="Helical" evidence="1">
    <location>
        <begin position="285"/>
        <end position="309"/>
    </location>
</feature>
<dbReference type="SMART" id="SM00052">
    <property type="entry name" value="EAL"/>
    <property type="match status" value="1"/>
</dbReference>
<evidence type="ECO:0000313" key="5">
    <source>
        <dbReference type="Proteomes" id="UP001516061"/>
    </source>
</evidence>
<dbReference type="RefSeq" id="WP_173804463.1">
    <property type="nucleotide sequence ID" value="NZ_JABSNM010000004.1"/>
</dbReference>
<reference evidence="4 5" key="1">
    <citation type="submission" date="2020-05" db="EMBL/GenBank/DDBJ databases">
        <title>Genomic Encyclopedia of Type Strains, Phase IV (KMG-V): Genome sequencing to study the core and pangenomes of soil and plant-associated prokaryotes.</title>
        <authorList>
            <person name="Whitman W."/>
        </authorList>
    </citation>
    <scope>NUCLEOTIDE SEQUENCE [LARGE SCALE GENOMIC DNA]</scope>
    <source>
        <strain evidence="4 5">C29</strain>
    </source>
</reference>
<gene>
    <name evidence="4" type="ORF">HNQ01_001200</name>
</gene>
<organism evidence="4 5">
    <name type="scientific">Sphaerotilus uruguayifluvii</name>
    <dbReference type="NCBI Taxonomy" id="2735897"/>
    <lineage>
        <taxon>Bacteria</taxon>
        <taxon>Pseudomonadati</taxon>
        <taxon>Pseudomonadota</taxon>
        <taxon>Betaproteobacteria</taxon>
        <taxon>Burkholderiales</taxon>
        <taxon>Sphaerotilaceae</taxon>
        <taxon>Sphaerotilus</taxon>
    </lineage>
</organism>
<sequence length="785" mass="84563">MSRPLPSDVPSVLPLSRLSGAGVMPLLVLLCGAALSLGAWWTLARARQAADERHLEADLRVHHERLLRDAERLMMVASSFQGLYLASQEVSGREFAAHFDILRIQATMPEVLAVRYEPVLPVDPGRPGLRYGPALHERPAGLQALPGTPDEATEAPARQVARDLDLVRLEPPAARPDGRVLLHVEAPVYGGGEGDPGTPELRRRLHVGRVHVVADAQRLLGFRPLPSPAGADLLRLDDLGPAGTPPQAPQRLAQAGEAVGARRLLGEKMIEVGQRRWRLGLERGLAPAGLAGAPLLAGLAGLLLTLVAARLVQRLQQRADRSEAECRRLGEIGQHAAATMQRIARHDALTGLPNREAFQEHLAERLGCWAGPDEQSGLLALLLLDLDRFQTINATLGLEAGDQVLLQVGERLREQGGGRALIARLGGDEFALLLEGLPDEASVEALAQQLLHALSQPLQVDGHALRPGASIGIACIASGAPAAALDDPALMTRADAALHQAKRDGGAQHRMHRTAAPSAEDADLLQLEADLHHALARGELELHFQPQFDARTLSVVGAEALLRWRHPVHGMVRPDRFIPLAEASGLIVPIGRWVLDEACRQAQQWSALAGREIDVAVNVSARQMIDDHLPGEVAEALRRHGLAPRRLELEITEGIAVRDVDQARGLLERLHALGVGVAIDDFGVGHSSLAYLRDLPVRRFKIDRGFLRGVPADAGGARLVAAMVSMARGLEVGVVAEGVERIEQLDFLVEQGCEVVQGFLLGRPLPADDFLHRLLDDAFGHRGRS</sequence>
<dbReference type="SMART" id="SM00267">
    <property type="entry name" value="GGDEF"/>
    <property type="match status" value="1"/>
</dbReference>
<dbReference type="Gene3D" id="3.20.20.450">
    <property type="entry name" value="EAL domain"/>
    <property type="match status" value="1"/>
</dbReference>
<dbReference type="CDD" id="cd01948">
    <property type="entry name" value="EAL"/>
    <property type="match status" value="1"/>
</dbReference>
<dbReference type="SUPFAM" id="SSF141868">
    <property type="entry name" value="EAL domain-like"/>
    <property type="match status" value="1"/>
</dbReference>
<dbReference type="InterPro" id="IPR043128">
    <property type="entry name" value="Rev_trsase/Diguanyl_cyclase"/>
</dbReference>
<keyword evidence="1" id="KW-0472">Membrane</keyword>
<keyword evidence="5" id="KW-1185">Reference proteome</keyword>
<protein>
    <submittedName>
        <fullName evidence="4">Diguanylate cyclase (GGDEF)-like protein</fullName>
    </submittedName>
</protein>
<evidence type="ECO:0000313" key="4">
    <source>
        <dbReference type="EMBL" id="NRT55488.1"/>
    </source>
</evidence>
<dbReference type="InterPro" id="IPR035919">
    <property type="entry name" value="EAL_sf"/>
</dbReference>
<evidence type="ECO:0000259" key="2">
    <source>
        <dbReference type="PROSITE" id="PS50883"/>
    </source>
</evidence>
<dbReference type="InterPro" id="IPR029787">
    <property type="entry name" value="Nucleotide_cyclase"/>
</dbReference>
<dbReference type="Pfam" id="PF00563">
    <property type="entry name" value="EAL"/>
    <property type="match status" value="1"/>
</dbReference>
<dbReference type="Proteomes" id="UP001516061">
    <property type="component" value="Unassembled WGS sequence"/>
</dbReference>
<dbReference type="InterPro" id="IPR052155">
    <property type="entry name" value="Biofilm_reg_signaling"/>
</dbReference>
<feature type="domain" description="EAL" evidence="2">
    <location>
        <begin position="524"/>
        <end position="778"/>
    </location>
</feature>
<keyword evidence="1" id="KW-0812">Transmembrane</keyword>
<dbReference type="InterPro" id="IPR000160">
    <property type="entry name" value="GGDEF_dom"/>
</dbReference>
<keyword evidence="1" id="KW-1133">Transmembrane helix</keyword>
<dbReference type="CDD" id="cd01949">
    <property type="entry name" value="GGDEF"/>
    <property type="match status" value="1"/>
</dbReference>
<evidence type="ECO:0000256" key="1">
    <source>
        <dbReference type="SAM" id="Phobius"/>
    </source>
</evidence>
<dbReference type="Gene3D" id="3.30.70.270">
    <property type="match status" value="1"/>
</dbReference>
<dbReference type="PANTHER" id="PTHR44757">
    <property type="entry name" value="DIGUANYLATE CYCLASE DGCP"/>
    <property type="match status" value="1"/>
</dbReference>
<comment type="caution">
    <text evidence="4">The sequence shown here is derived from an EMBL/GenBank/DDBJ whole genome shotgun (WGS) entry which is preliminary data.</text>
</comment>
<evidence type="ECO:0000259" key="3">
    <source>
        <dbReference type="PROSITE" id="PS50887"/>
    </source>
</evidence>
<proteinExistence type="predicted"/>
<dbReference type="PANTHER" id="PTHR44757:SF2">
    <property type="entry name" value="BIOFILM ARCHITECTURE MAINTENANCE PROTEIN MBAA"/>
    <property type="match status" value="1"/>
</dbReference>
<dbReference type="InterPro" id="IPR001633">
    <property type="entry name" value="EAL_dom"/>
</dbReference>
<name>A0ABX2FZL7_9BURK</name>
<dbReference type="SUPFAM" id="SSF55073">
    <property type="entry name" value="Nucleotide cyclase"/>
    <property type="match status" value="1"/>
</dbReference>
<feature type="domain" description="GGDEF" evidence="3">
    <location>
        <begin position="377"/>
        <end position="514"/>
    </location>
</feature>
<accession>A0ABX2FZL7</accession>
<dbReference type="EMBL" id="JABSNM010000004">
    <property type="protein sequence ID" value="NRT55488.1"/>
    <property type="molecule type" value="Genomic_DNA"/>
</dbReference>
<dbReference type="PROSITE" id="PS50887">
    <property type="entry name" value="GGDEF"/>
    <property type="match status" value="1"/>
</dbReference>
<dbReference type="NCBIfam" id="TIGR00254">
    <property type="entry name" value="GGDEF"/>
    <property type="match status" value="1"/>
</dbReference>